<proteinExistence type="inferred from homology"/>
<dbReference type="RefSeq" id="WP_074201819.1">
    <property type="nucleotide sequence ID" value="NZ_FSRE01000003.1"/>
</dbReference>
<dbReference type="OrthoDB" id="9815791at2"/>
<dbReference type="Pfam" id="PF25137">
    <property type="entry name" value="ADH_Fe_C"/>
    <property type="match status" value="1"/>
</dbReference>
<evidence type="ECO:0000256" key="2">
    <source>
        <dbReference type="ARBA" id="ARBA00023002"/>
    </source>
</evidence>
<dbReference type="PANTHER" id="PTHR11496:SF102">
    <property type="entry name" value="ALCOHOL DEHYDROGENASE 4"/>
    <property type="match status" value="1"/>
</dbReference>
<dbReference type="InterPro" id="IPR001670">
    <property type="entry name" value="ADH_Fe/GldA"/>
</dbReference>
<dbReference type="EMBL" id="FSRE01000003">
    <property type="protein sequence ID" value="SIO05996.1"/>
    <property type="molecule type" value="Genomic_DNA"/>
</dbReference>
<dbReference type="Pfam" id="PF00465">
    <property type="entry name" value="Fe-ADH"/>
    <property type="match status" value="1"/>
</dbReference>
<dbReference type="PANTHER" id="PTHR11496">
    <property type="entry name" value="ALCOHOL DEHYDROGENASE"/>
    <property type="match status" value="1"/>
</dbReference>
<gene>
    <name evidence="5" type="ORF">SAMN05443662_1310</name>
</gene>
<protein>
    <submittedName>
        <fullName evidence="5">Alcohol dehydrogenase</fullName>
    </submittedName>
</protein>
<feature type="domain" description="Fe-containing alcohol dehydrogenase-like C-terminal" evidence="4">
    <location>
        <begin position="202"/>
        <end position="397"/>
    </location>
</feature>
<sequence>MACDNFIPALPFSLTPFNLAQLPALRFGPGIRDQLAAYVAKISRKPLIVASPSVLASQFGQQFLRDLKKVGDPPVETVSGEPSPELVDAIVARTPADVDWVIGIGGGSVLDTAKAVAGLLPTRTSVMDYLEGVGAGKLFPGVTIPWLAVPTTAGTGSETTKNAVLSRLGEFKKSFRHDTLLAKEAWLDPLFLETLPREVLHSTGMDAFAQLLESYTTRKANPITDALAWHGMQLWLNAFEQIERGDAYQKLDAYGWLMLAASLSGITLANAGLGAVHGLAGPIGAFFEAPHGAVCAALLAPVTAANIRALMASDEPAHQQTLHKYAQVGRLLTHRPELNDREALEALVEALETLNRQYGPGNLARYGITPDTIEPVIQNCRAGSMLGNPVVLSDEALINAMTRQ</sequence>
<dbReference type="InterPro" id="IPR039697">
    <property type="entry name" value="Alcohol_dehydrogenase_Fe"/>
</dbReference>
<comment type="similarity">
    <text evidence="1">Belongs to the iron-containing alcohol dehydrogenase family.</text>
</comment>
<dbReference type="Gene3D" id="3.40.50.1970">
    <property type="match status" value="1"/>
</dbReference>
<accession>A0A1N6GET4</accession>
<dbReference type="Proteomes" id="UP000198461">
    <property type="component" value="Unassembled WGS sequence"/>
</dbReference>
<evidence type="ECO:0000313" key="6">
    <source>
        <dbReference type="Proteomes" id="UP000198461"/>
    </source>
</evidence>
<organism evidence="5 6">
    <name type="scientific">Sulfurivirga caldicuralii</name>
    <dbReference type="NCBI Taxonomy" id="364032"/>
    <lineage>
        <taxon>Bacteria</taxon>
        <taxon>Pseudomonadati</taxon>
        <taxon>Pseudomonadota</taxon>
        <taxon>Gammaproteobacteria</taxon>
        <taxon>Thiotrichales</taxon>
        <taxon>Piscirickettsiaceae</taxon>
        <taxon>Sulfurivirga</taxon>
    </lineage>
</organism>
<dbReference type="Gene3D" id="1.20.1090.10">
    <property type="entry name" value="Dehydroquinate synthase-like - alpha domain"/>
    <property type="match status" value="1"/>
</dbReference>
<evidence type="ECO:0000313" key="5">
    <source>
        <dbReference type="EMBL" id="SIO05996.1"/>
    </source>
</evidence>
<evidence type="ECO:0000259" key="4">
    <source>
        <dbReference type="Pfam" id="PF25137"/>
    </source>
</evidence>
<reference evidence="5 6" key="1">
    <citation type="submission" date="2016-11" db="EMBL/GenBank/DDBJ databases">
        <authorList>
            <person name="Jaros S."/>
            <person name="Januszkiewicz K."/>
            <person name="Wedrychowicz H."/>
        </authorList>
    </citation>
    <scope>NUCLEOTIDE SEQUENCE [LARGE SCALE GENOMIC DNA]</scope>
    <source>
        <strain evidence="5 6">DSM 17737</strain>
    </source>
</reference>
<evidence type="ECO:0000259" key="3">
    <source>
        <dbReference type="Pfam" id="PF00465"/>
    </source>
</evidence>
<keyword evidence="2" id="KW-0560">Oxidoreductase</keyword>
<feature type="domain" description="Alcohol dehydrogenase iron-type/glycerol dehydrogenase GldA" evidence="3">
    <location>
        <begin position="25"/>
        <end position="189"/>
    </location>
</feature>
<name>A0A1N6GET4_9GAMM</name>
<dbReference type="STRING" id="364032.SAMN05443662_1310"/>
<evidence type="ECO:0000256" key="1">
    <source>
        <dbReference type="ARBA" id="ARBA00007358"/>
    </source>
</evidence>
<dbReference type="CDD" id="cd08183">
    <property type="entry name" value="Fe-ADH-like"/>
    <property type="match status" value="1"/>
</dbReference>
<dbReference type="GO" id="GO:0004022">
    <property type="term" value="F:alcohol dehydrogenase (NAD+) activity"/>
    <property type="evidence" value="ECO:0007669"/>
    <property type="project" value="TreeGrafter"/>
</dbReference>
<dbReference type="SUPFAM" id="SSF56796">
    <property type="entry name" value="Dehydroquinate synthase-like"/>
    <property type="match status" value="1"/>
</dbReference>
<dbReference type="InterPro" id="IPR056798">
    <property type="entry name" value="ADH_Fe_C"/>
</dbReference>
<dbReference type="AlphaFoldDB" id="A0A1N6GET4"/>
<dbReference type="GO" id="GO:0046872">
    <property type="term" value="F:metal ion binding"/>
    <property type="evidence" value="ECO:0007669"/>
    <property type="project" value="InterPro"/>
</dbReference>
<keyword evidence="6" id="KW-1185">Reference proteome</keyword>